<dbReference type="RefSeq" id="WP_253767969.1">
    <property type="nucleotide sequence ID" value="NZ_BAAAVE010000032.1"/>
</dbReference>
<sequence>MLGVLDRRQEAAPGQEIRIHEQIINSCSLSGNLISHRRPATRKESLMSPSTTPADVALAYLDAFGDGDVDSALGLLSQDVIWHVDGAPGVPTVGLRQGRDRVAQWIADFPSTFEPRGGQIFTVTGHGDEAVVCGRFHLLVRATGRTVEGDYAIRFTVRDGKIGRYQIFEDSLALAAAFDTGTAAFTAPPQARQVRVNDTVYGYDDTGSGPVVVFLHGLFADRSMFAAQIRALSDTHRCIGVDLPGHGASTWPAGGWTLDDIAADIALLIQESHWGPVVVVGQSQGGMIAMRLAARRPDLVRSLVLTGTSARPEPAERHDLWRRRRSVLDTGTAEQRHAVMREVQEAATDPRWRTANPATAAAELNVMVGHDPAAMALALDAAVLHRPDIRHLLPGIQAPTLVVAGANDRAMPVELSNEIAELIPAARLRLVPDAAHHLPLEASDQVTGLITRFLADHPSPRS</sequence>
<evidence type="ECO:0000313" key="3">
    <source>
        <dbReference type="EMBL" id="MCP2345968.1"/>
    </source>
</evidence>
<dbReference type="InterPro" id="IPR000639">
    <property type="entry name" value="Epox_hydrolase-like"/>
</dbReference>
<evidence type="ECO:0000313" key="4">
    <source>
        <dbReference type="Proteomes" id="UP001320766"/>
    </source>
</evidence>
<accession>A0ABT1JW18</accession>
<dbReference type="Gene3D" id="3.10.450.50">
    <property type="match status" value="1"/>
</dbReference>
<reference evidence="3 4" key="1">
    <citation type="submission" date="2022-06" db="EMBL/GenBank/DDBJ databases">
        <title>Sequencing the genomes of 1000 actinobacteria strains.</title>
        <authorList>
            <person name="Klenk H.-P."/>
        </authorList>
    </citation>
    <scope>NUCLEOTIDE SEQUENCE [LARGE SCALE GENOMIC DNA]</scope>
    <source>
        <strain evidence="3 4">DSM 44170</strain>
    </source>
</reference>
<dbReference type="Pfam" id="PF12680">
    <property type="entry name" value="SnoaL_2"/>
    <property type="match status" value="1"/>
</dbReference>
<gene>
    <name evidence="3" type="ORF">HD595_002090</name>
</gene>
<dbReference type="InterPro" id="IPR037401">
    <property type="entry name" value="SnoaL-like"/>
</dbReference>
<dbReference type="Gene3D" id="3.40.50.1820">
    <property type="entry name" value="alpha/beta hydrolase"/>
    <property type="match status" value="1"/>
</dbReference>
<dbReference type="InterPro" id="IPR032710">
    <property type="entry name" value="NTF2-like_dom_sf"/>
</dbReference>
<dbReference type="EMBL" id="JAMZEC010000001">
    <property type="protein sequence ID" value="MCP2345968.1"/>
    <property type="molecule type" value="Genomic_DNA"/>
</dbReference>
<dbReference type="InterPro" id="IPR000073">
    <property type="entry name" value="AB_hydrolase_1"/>
</dbReference>
<dbReference type="PANTHER" id="PTHR43798">
    <property type="entry name" value="MONOACYLGLYCEROL LIPASE"/>
    <property type="match status" value="1"/>
</dbReference>
<comment type="caution">
    <text evidence="3">The sequence shown here is derived from an EMBL/GenBank/DDBJ whole genome shotgun (WGS) entry which is preliminary data.</text>
</comment>
<dbReference type="SUPFAM" id="SSF53474">
    <property type="entry name" value="alpha/beta-Hydrolases"/>
    <property type="match status" value="1"/>
</dbReference>
<dbReference type="InterPro" id="IPR050266">
    <property type="entry name" value="AB_hydrolase_sf"/>
</dbReference>
<dbReference type="Proteomes" id="UP001320766">
    <property type="component" value="Unassembled WGS sequence"/>
</dbReference>
<feature type="domain" description="AB hydrolase-1" evidence="1">
    <location>
        <begin position="210"/>
        <end position="441"/>
    </location>
</feature>
<proteinExistence type="predicted"/>
<name>A0ABT1JW18_9ACTN</name>
<dbReference type="PRINTS" id="PR00111">
    <property type="entry name" value="ABHYDROLASE"/>
</dbReference>
<protein>
    <submittedName>
        <fullName evidence="3">Pimeloyl-ACP methyl ester carboxylesterase/ketosteroid isomerase-like protein</fullName>
    </submittedName>
</protein>
<dbReference type="InterPro" id="IPR029058">
    <property type="entry name" value="AB_hydrolase_fold"/>
</dbReference>
<feature type="domain" description="SnoaL-like" evidence="2">
    <location>
        <begin position="59"/>
        <end position="163"/>
    </location>
</feature>
<evidence type="ECO:0000259" key="1">
    <source>
        <dbReference type="Pfam" id="PF00561"/>
    </source>
</evidence>
<evidence type="ECO:0000259" key="2">
    <source>
        <dbReference type="Pfam" id="PF12680"/>
    </source>
</evidence>
<dbReference type="Pfam" id="PF00561">
    <property type="entry name" value="Abhydrolase_1"/>
    <property type="match status" value="1"/>
</dbReference>
<keyword evidence="4" id="KW-1185">Reference proteome</keyword>
<organism evidence="3 4">
    <name type="scientific">Nonomuraea roseoviolacea subsp. carminata</name>
    <dbReference type="NCBI Taxonomy" id="160689"/>
    <lineage>
        <taxon>Bacteria</taxon>
        <taxon>Bacillati</taxon>
        <taxon>Actinomycetota</taxon>
        <taxon>Actinomycetes</taxon>
        <taxon>Streptosporangiales</taxon>
        <taxon>Streptosporangiaceae</taxon>
        <taxon>Nonomuraea</taxon>
    </lineage>
</organism>
<dbReference type="PRINTS" id="PR00412">
    <property type="entry name" value="EPOXHYDRLASE"/>
</dbReference>
<dbReference type="SUPFAM" id="SSF54427">
    <property type="entry name" value="NTF2-like"/>
    <property type="match status" value="1"/>
</dbReference>